<evidence type="ECO:0000256" key="3">
    <source>
        <dbReference type="RuleBase" id="RU003939"/>
    </source>
</evidence>
<dbReference type="OrthoDB" id="9799835at2"/>
<dbReference type="AlphaFoldDB" id="A0A5A5T9U8"/>
<reference evidence="4 5" key="1">
    <citation type="submission" date="2019-01" db="EMBL/GenBank/DDBJ databases">
        <title>Draft genome sequence of Dictyobacter sp. Uno17.</title>
        <authorList>
            <person name="Wang C.M."/>
            <person name="Zheng Y."/>
            <person name="Sakai Y."/>
            <person name="Abe K."/>
            <person name="Yokota A."/>
            <person name="Yabe S."/>
        </authorList>
    </citation>
    <scope>NUCLEOTIDE SEQUENCE [LARGE SCALE GENOMIC DNA]</scope>
    <source>
        <strain evidence="4 5">Uno17</strain>
    </source>
</reference>
<keyword evidence="2 4" id="KW-0238">DNA-binding</keyword>
<dbReference type="Pfam" id="PF00216">
    <property type="entry name" value="Bac_DNA_binding"/>
    <property type="match status" value="1"/>
</dbReference>
<gene>
    <name evidence="4" type="primary">hup</name>
    <name evidence="4" type="ORF">KDI_18540</name>
</gene>
<keyword evidence="1" id="KW-0226">DNA condensation</keyword>
<evidence type="ECO:0000256" key="1">
    <source>
        <dbReference type="ARBA" id="ARBA00023067"/>
    </source>
</evidence>
<protein>
    <submittedName>
        <fullName evidence="4">DNA-binding protein HU</fullName>
    </submittedName>
</protein>
<keyword evidence="5" id="KW-1185">Reference proteome</keyword>
<dbReference type="Proteomes" id="UP000322530">
    <property type="component" value="Unassembled WGS sequence"/>
</dbReference>
<evidence type="ECO:0000313" key="4">
    <source>
        <dbReference type="EMBL" id="GCF08290.1"/>
    </source>
</evidence>
<accession>A0A5A5T9U8</accession>
<dbReference type="SUPFAM" id="SSF47729">
    <property type="entry name" value="IHF-like DNA-binding proteins"/>
    <property type="match status" value="1"/>
</dbReference>
<organism evidence="4 5">
    <name type="scientific">Dictyobacter arantiisoli</name>
    <dbReference type="NCBI Taxonomy" id="2014874"/>
    <lineage>
        <taxon>Bacteria</taxon>
        <taxon>Bacillati</taxon>
        <taxon>Chloroflexota</taxon>
        <taxon>Ktedonobacteria</taxon>
        <taxon>Ktedonobacterales</taxon>
        <taxon>Dictyobacteraceae</taxon>
        <taxon>Dictyobacter</taxon>
    </lineage>
</organism>
<dbReference type="GO" id="GO:0005829">
    <property type="term" value="C:cytosol"/>
    <property type="evidence" value="ECO:0007669"/>
    <property type="project" value="TreeGrafter"/>
</dbReference>
<name>A0A5A5T9U8_9CHLR</name>
<dbReference type="PANTHER" id="PTHR33175:SF3">
    <property type="entry name" value="DNA-BINDING PROTEIN HU-BETA"/>
    <property type="match status" value="1"/>
</dbReference>
<dbReference type="GO" id="GO:0003677">
    <property type="term" value="F:DNA binding"/>
    <property type="evidence" value="ECO:0007669"/>
    <property type="project" value="UniProtKB-KW"/>
</dbReference>
<dbReference type="InterPro" id="IPR000119">
    <property type="entry name" value="Hist_DNA-bd"/>
</dbReference>
<proteinExistence type="inferred from homology"/>
<dbReference type="EMBL" id="BIXY01000021">
    <property type="protein sequence ID" value="GCF08290.1"/>
    <property type="molecule type" value="Genomic_DNA"/>
</dbReference>
<dbReference type="Gene3D" id="4.10.520.10">
    <property type="entry name" value="IHF-like DNA-binding proteins"/>
    <property type="match status" value="1"/>
</dbReference>
<dbReference type="GO" id="GO:0030261">
    <property type="term" value="P:chromosome condensation"/>
    <property type="evidence" value="ECO:0007669"/>
    <property type="project" value="UniProtKB-KW"/>
</dbReference>
<dbReference type="SMART" id="SM00411">
    <property type="entry name" value="BHL"/>
    <property type="match status" value="1"/>
</dbReference>
<dbReference type="InterPro" id="IPR010992">
    <property type="entry name" value="IHF-like_DNA-bd_dom_sf"/>
</dbReference>
<evidence type="ECO:0000313" key="5">
    <source>
        <dbReference type="Proteomes" id="UP000322530"/>
    </source>
</evidence>
<dbReference type="PANTHER" id="PTHR33175">
    <property type="entry name" value="DNA-BINDING PROTEIN HU"/>
    <property type="match status" value="1"/>
</dbReference>
<dbReference type="PRINTS" id="PR01727">
    <property type="entry name" value="DNABINDINGHU"/>
</dbReference>
<dbReference type="GO" id="GO:0030527">
    <property type="term" value="F:structural constituent of chromatin"/>
    <property type="evidence" value="ECO:0007669"/>
    <property type="project" value="InterPro"/>
</dbReference>
<dbReference type="RefSeq" id="WP_149401281.1">
    <property type="nucleotide sequence ID" value="NZ_BIXY01000021.1"/>
</dbReference>
<evidence type="ECO:0000256" key="2">
    <source>
        <dbReference type="ARBA" id="ARBA00023125"/>
    </source>
</evidence>
<sequence>MADNKTAQAATQTVGRQELSKRIAKQAKLSQKQASEVLEATLTAIREALQDGDEVRLVGFGSFKVRQSAARKGVNPRDRQPIEVPAKERVRFFPGKELSEAVLKK</sequence>
<dbReference type="CDD" id="cd13831">
    <property type="entry name" value="HU"/>
    <property type="match status" value="1"/>
</dbReference>
<comment type="caution">
    <text evidence="4">The sequence shown here is derived from an EMBL/GenBank/DDBJ whole genome shotgun (WGS) entry which is preliminary data.</text>
</comment>
<comment type="similarity">
    <text evidence="3">Belongs to the bacterial histone-like protein family.</text>
</comment>